<evidence type="ECO:0000313" key="18">
    <source>
        <dbReference type="EnsemblPlants" id="Pp3c16_17510V3.1"/>
    </source>
</evidence>
<dbReference type="GO" id="GO:0004674">
    <property type="term" value="F:protein serine/threonine kinase activity"/>
    <property type="evidence" value="ECO:0007669"/>
    <property type="project" value="UniProtKB-KW"/>
</dbReference>
<organism evidence="17">
    <name type="scientific">Physcomitrium patens</name>
    <name type="common">Spreading-leaved earth moss</name>
    <name type="synonym">Physcomitrella patens</name>
    <dbReference type="NCBI Taxonomy" id="3218"/>
    <lineage>
        <taxon>Eukaryota</taxon>
        <taxon>Viridiplantae</taxon>
        <taxon>Streptophyta</taxon>
        <taxon>Embryophyta</taxon>
        <taxon>Bryophyta</taxon>
        <taxon>Bryophytina</taxon>
        <taxon>Bryopsida</taxon>
        <taxon>Funariidae</taxon>
        <taxon>Funariales</taxon>
        <taxon>Funariaceae</taxon>
        <taxon>Physcomitrium</taxon>
    </lineage>
</organism>
<dbReference type="InterPro" id="IPR051824">
    <property type="entry name" value="LRR_Rcpt-Like_S/T_Kinase"/>
</dbReference>
<name>A0A2K1J916_PHYPA</name>
<keyword evidence="5 15" id="KW-0812">Transmembrane</keyword>
<evidence type="ECO:0000256" key="1">
    <source>
        <dbReference type="ARBA" id="ARBA00004479"/>
    </source>
</evidence>
<keyword evidence="12 15" id="KW-0472">Membrane</keyword>
<dbReference type="PROSITE" id="PS00108">
    <property type="entry name" value="PROTEIN_KINASE_ST"/>
    <property type="match status" value="1"/>
</dbReference>
<dbReference type="FunFam" id="3.80.10.10:FF:000129">
    <property type="entry name" value="Leucine-rich repeat receptor-like kinase"/>
    <property type="match status" value="1"/>
</dbReference>
<dbReference type="STRING" id="3218.A0A2K1J916"/>
<dbReference type="Gramene" id="Pp3c16_17510V3.2">
    <property type="protein sequence ID" value="Pp3c16_17510V3.2"/>
    <property type="gene ID" value="Pp3c16_17510"/>
</dbReference>
<dbReference type="InterPro" id="IPR001245">
    <property type="entry name" value="Ser-Thr/Tyr_kinase_cat_dom"/>
</dbReference>
<reference evidence="17 19" key="2">
    <citation type="journal article" date="2018" name="Plant J.">
        <title>The Physcomitrella patens chromosome-scale assembly reveals moss genome structure and evolution.</title>
        <authorList>
            <person name="Lang D."/>
            <person name="Ullrich K.K."/>
            <person name="Murat F."/>
            <person name="Fuchs J."/>
            <person name="Jenkins J."/>
            <person name="Haas F.B."/>
            <person name="Piednoel M."/>
            <person name="Gundlach H."/>
            <person name="Van Bel M."/>
            <person name="Meyberg R."/>
            <person name="Vives C."/>
            <person name="Morata J."/>
            <person name="Symeonidi A."/>
            <person name="Hiss M."/>
            <person name="Muchero W."/>
            <person name="Kamisugi Y."/>
            <person name="Saleh O."/>
            <person name="Blanc G."/>
            <person name="Decker E.L."/>
            <person name="van Gessel N."/>
            <person name="Grimwood J."/>
            <person name="Hayes R.D."/>
            <person name="Graham S.W."/>
            <person name="Gunter L.E."/>
            <person name="McDaniel S.F."/>
            <person name="Hoernstein S.N.W."/>
            <person name="Larsson A."/>
            <person name="Li F.W."/>
            <person name="Perroud P.F."/>
            <person name="Phillips J."/>
            <person name="Ranjan P."/>
            <person name="Rokshar D.S."/>
            <person name="Rothfels C.J."/>
            <person name="Schneider L."/>
            <person name="Shu S."/>
            <person name="Stevenson D.W."/>
            <person name="Thummler F."/>
            <person name="Tillich M."/>
            <person name="Villarreal Aguilar J.C."/>
            <person name="Widiez T."/>
            <person name="Wong G.K."/>
            <person name="Wymore A."/>
            <person name="Zhang Y."/>
            <person name="Zimmer A.D."/>
            <person name="Quatrano R.S."/>
            <person name="Mayer K.F.X."/>
            <person name="Goodstein D."/>
            <person name="Casacuberta J.M."/>
            <person name="Vandepoele K."/>
            <person name="Reski R."/>
            <person name="Cuming A.C."/>
            <person name="Tuskan G.A."/>
            <person name="Maumus F."/>
            <person name="Salse J."/>
            <person name="Schmutz J."/>
            <person name="Rensing S.A."/>
        </authorList>
    </citation>
    <scope>NUCLEOTIDE SEQUENCE [LARGE SCALE GENOMIC DNA]</scope>
    <source>
        <strain evidence="18 19">cv. Gransden 2004</strain>
    </source>
</reference>
<dbReference type="EnsemblPlants" id="Pp3c16_17510V3.1">
    <property type="protein sequence ID" value="Pp3c16_17510V3.1"/>
    <property type="gene ID" value="Pp3c16_17510"/>
</dbReference>
<keyword evidence="4" id="KW-0808">Transferase</keyword>
<dbReference type="PANTHER" id="PTHR48006">
    <property type="entry name" value="LEUCINE-RICH REPEAT-CONTAINING PROTEIN DDB_G0281931-RELATED"/>
    <property type="match status" value="1"/>
</dbReference>
<evidence type="ECO:0000256" key="6">
    <source>
        <dbReference type="ARBA" id="ARBA00022729"/>
    </source>
</evidence>
<evidence type="ECO:0000256" key="7">
    <source>
        <dbReference type="ARBA" id="ARBA00022737"/>
    </source>
</evidence>
<keyword evidence="7" id="KW-0677">Repeat</keyword>
<keyword evidence="11 15" id="KW-1133">Transmembrane helix</keyword>
<dbReference type="FunCoup" id="A0A2K1J916">
    <property type="interactions" value="499"/>
</dbReference>
<evidence type="ECO:0000256" key="9">
    <source>
        <dbReference type="ARBA" id="ARBA00022777"/>
    </source>
</evidence>
<dbReference type="GO" id="GO:0045088">
    <property type="term" value="P:regulation of innate immune response"/>
    <property type="evidence" value="ECO:0000318"/>
    <property type="project" value="GO_Central"/>
</dbReference>
<keyword evidence="3" id="KW-0433">Leucine-rich repeat</keyword>
<dbReference type="SUPFAM" id="SSF56112">
    <property type="entry name" value="Protein kinase-like (PK-like)"/>
    <property type="match status" value="1"/>
</dbReference>
<dbReference type="PROSITE" id="PS00107">
    <property type="entry name" value="PROTEIN_KINASE_ATP"/>
    <property type="match status" value="1"/>
</dbReference>
<evidence type="ECO:0000313" key="17">
    <source>
        <dbReference type="EMBL" id="PNR38022.1"/>
    </source>
</evidence>
<dbReference type="Pfam" id="PF00560">
    <property type="entry name" value="LRR_1"/>
    <property type="match status" value="3"/>
</dbReference>
<keyword evidence="2" id="KW-0723">Serine/threonine-protein kinase</keyword>
<dbReference type="InterPro" id="IPR032675">
    <property type="entry name" value="LRR_dom_sf"/>
</dbReference>
<evidence type="ECO:0000256" key="5">
    <source>
        <dbReference type="ARBA" id="ARBA00022692"/>
    </source>
</evidence>
<dbReference type="FunFam" id="1.10.510.10:FF:000590">
    <property type="entry name" value="PR5-like receptor kinase"/>
    <property type="match status" value="1"/>
</dbReference>
<dbReference type="EMBL" id="ABEU02000016">
    <property type="protein sequence ID" value="PNR38022.1"/>
    <property type="molecule type" value="Genomic_DNA"/>
</dbReference>
<dbReference type="InterPro" id="IPR011009">
    <property type="entry name" value="Kinase-like_dom_sf"/>
</dbReference>
<gene>
    <name evidence="18" type="primary">LOC112293760</name>
    <name evidence="17" type="ORF">PHYPA_021133</name>
</gene>
<evidence type="ECO:0000256" key="8">
    <source>
        <dbReference type="ARBA" id="ARBA00022741"/>
    </source>
</evidence>
<keyword evidence="19" id="KW-1185">Reference proteome</keyword>
<keyword evidence="9" id="KW-0418">Kinase</keyword>
<dbReference type="SUPFAM" id="SSF52058">
    <property type="entry name" value="L domain-like"/>
    <property type="match status" value="1"/>
</dbReference>
<dbReference type="RefSeq" id="XP_024399337.1">
    <property type="nucleotide sequence ID" value="XM_024543569.2"/>
</dbReference>
<dbReference type="GeneID" id="112293760"/>
<dbReference type="GO" id="GO:0005524">
    <property type="term" value="F:ATP binding"/>
    <property type="evidence" value="ECO:0007669"/>
    <property type="project" value="UniProtKB-UniRule"/>
</dbReference>
<evidence type="ECO:0000313" key="19">
    <source>
        <dbReference type="Proteomes" id="UP000006727"/>
    </source>
</evidence>
<dbReference type="Gene3D" id="1.10.510.10">
    <property type="entry name" value="Transferase(Phosphotransferase) domain 1"/>
    <property type="match status" value="1"/>
</dbReference>
<dbReference type="InterPro" id="IPR000719">
    <property type="entry name" value="Prot_kinase_dom"/>
</dbReference>
<feature type="transmembrane region" description="Helical" evidence="15">
    <location>
        <begin position="440"/>
        <end position="463"/>
    </location>
</feature>
<dbReference type="PROSITE" id="PS51450">
    <property type="entry name" value="LRR"/>
    <property type="match status" value="1"/>
</dbReference>
<dbReference type="PaxDb" id="3218-PP1S81_41V6.1"/>
<evidence type="ECO:0000256" key="12">
    <source>
        <dbReference type="ARBA" id="ARBA00023136"/>
    </source>
</evidence>
<dbReference type="PRINTS" id="PR00019">
    <property type="entry name" value="LEURICHRPT"/>
</dbReference>
<proteinExistence type="predicted"/>
<dbReference type="AlphaFoldDB" id="A0A2K1J916"/>
<accession>A0A2K1J916</accession>
<dbReference type="InterPro" id="IPR017441">
    <property type="entry name" value="Protein_kinase_ATP_BS"/>
</dbReference>
<dbReference type="PROSITE" id="PS50011">
    <property type="entry name" value="PROTEIN_KINASE_DOM"/>
    <property type="match status" value="1"/>
</dbReference>
<evidence type="ECO:0000256" key="2">
    <source>
        <dbReference type="ARBA" id="ARBA00022527"/>
    </source>
</evidence>
<keyword evidence="13" id="KW-0325">Glycoprotein</keyword>
<evidence type="ECO:0000256" key="10">
    <source>
        <dbReference type="ARBA" id="ARBA00022840"/>
    </source>
</evidence>
<evidence type="ECO:0000256" key="3">
    <source>
        <dbReference type="ARBA" id="ARBA00022614"/>
    </source>
</evidence>
<dbReference type="PANTHER" id="PTHR48006:SF34">
    <property type="entry name" value="OS08G0203700 PROTEIN"/>
    <property type="match status" value="1"/>
</dbReference>
<evidence type="ECO:0000256" key="13">
    <source>
        <dbReference type="ARBA" id="ARBA00023180"/>
    </source>
</evidence>
<keyword evidence="8 14" id="KW-0547">Nucleotide-binding</keyword>
<reference evidence="18" key="3">
    <citation type="submission" date="2020-12" db="UniProtKB">
        <authorList>
            <consortium name="EnsemblPlants"/>
        </authorList>
    </citation>
    <scope>IDENTIFICATION</scope>
</reference>
<reference evidence="17 19" key="1">
    <citation type="journal article" date="2008" name="Science">
        <title>The Physcomitrella genome reveals evolutionary insights into the conquest of land by plants.</title>
        <authorList>
            <person name="Rensing S."/>
            <person name="Lang D."/>
            <person name="Zimmer A."/>
            <person name="Terry A."/>
            <person name="Salamov A."/>
            <person name="Shapiro H."/>
            <person name="Nishiyama T."/>
            <person name="Perroud P.-F."/>
            <person name="Lindquist E."/>
            <person name="Kamisugi Y."/>
            <person name="Tanahashi T."/>
            <person name="Sakakibara K."/>
            <person name="Fujita T."/>
            <person name="Oishi K."/>
            <person name="Shin-I T."/>
            <person name="Kuroki Y."/>
            <person name="Toyoda A."/>
            <person name="Suzuki Y."/>
            <person name="Hashimoto A."/>
            <person name="Yamaguchi K."/>
            <person name="Sugano A."/>
            <person name="Kohara Y."/>
            <person name="Fujiyama A."/>
            <person name="Anterola A."/>
            <person name="Aoki S."/>
            <person name="Ashton N."/>
            <person name="Barbazuk W.B."/>
            <person name="Barker E."/>
            <person name="Bennetzen J."/>
            <person name="Bezanilla M."/>
            <person name="Blankenship R."/>
            <person name="Cho S.H."/>
            <person name="Dutcher S."/>
            <person name="Estelle M."/>
            <person name="Fawcett J.A."/>
            <person name="Gundlach H."/>
            <person name="Hanada K."/>
            <person name="Heyl A."/>
            <person name="Hicks K.A."/>
            <person name="Hugh J."/>
            <person name="Lohr M."/>
            <person name="Mayer K."/>
            <person name="Melkozernov A."/>
            <person name="Murata T."/>
            <person name="Nelson D."/>
            <person name="Pils B."/>
            <person name="Prigge M."/>
            <person name="Reiss B."/>
            <person name="Renner T."/>
            <person name="Rombauts S."/>
            <person name="Rushton P."/>
            <person name="Sanderfoot A."/>
            <person name="Schween G."/>
            <person name="Shiu S.-H."/>
            <person name="Stueber K."/>
            <person name="Theodoulou F.L."/>
            <person name="Tu H."/>
            <person name="Van de Peer Y."/>
            <person name="Verrier P.J."/>
            <person name="Waters E."/>
            <person name="Wood A."/>
            <person name="Yang L."/>
            <person name="Cove D."/>
            <person name="Cuming A."/>
            <person name="Hasebe M."/>
            <person name="Lucas S."/>
            <person name="Mishler D.B."/>
            <person name="Reski R."/>
            <person name="Grigoriev I."/>
            <person name="Quatrano R.S."/>
            <person name="Boore J.L."/>
        </authorList>
    </citation>
    <scope>NUCLEOTIDE SEQUENCE [LARGE SCALE GENOMIC DNA]</scope>
    <source>
        <strain evidence="18 19">cv. Gransden 2004</strain>
    </source>
</reference>
<evidence type="ECO:0000259" key="16">
    <source>
        <dbReference type="PROSITE" id="PS50011"/>
    </source>
</evidence>
<evidence type="ECO:0000256" key="4">
    <source>
        <dbReference type="ARBA" id="ARBA00022679"/>
    </source>
</evidence>
<dbReference type="Gene3D" id="3.30.200.20">
    <property type="entry name" value="Phosphorylase Kinase, domain 1"/>
    <property type="match status" value="1"/>
</dbReference>
<dbReference type="Proteomes" id="UP000006727">
    <property type="component" value="Chromosome 16"/>
</dbReference>
<dbReference type="GO" id="GO:0004672">
    <property type="term" value="F:protein kinase activity"/>
    <property type="evidence" value="ECO:0000318"/>
    <property type="project" value="GO_Central"/>
</dbReference>
<dbReference type="InterPro" id="IPR008271">
    <property type="entry name" value="Ser/Thr_kinase_AS"/>
</dbReference>
<keyword evidence="10 14" id="KW-0067">ATP-binding</keyword>
<comment type="subcellular location">
    <subcellularLocation>
        <location evidence="1">Membrane</location>
        <topology evidence="1">Single-pass type I membrane protein</topology>
    </subcellularLocation>
</comment>
<dbReference type="CDD" id="cd14066">
    <property type="entry name" value="STKc_IRAK"/>
    <property type="match status" value="1"/>
</dbReference>
<evidence type="ECO:0000256" key="11">
    <source>
        <dbReference type="ARBA" id="ARBA00022989"/>
    </source>
</evidence>
<dbReference type="Gene3D" id="3.80.10.10">
    <property type="entry name" value="Ribonuclease Inhibitor"/>
    <property type="match status" value="3"/>
</dbReference>
<dbReference type="FunFam" id="3.30.200.20:FF:000178">
    <property type="entry name" value="serine/threonine-protein kinase PBS1-like"/>
    <property type="match status" value="1"/>
</dbReference>
<dbReference type="GO" id="GO:0016020">
    <property type="term" value="C:membrane"/>
    <property type="evidence" value="ECO:0007669"/>
    <property type="project" value="UniProtKB-SubCell"/>
</dbReference>
<feature type="binding site" evidence="14">
    <location>
        <position position="530"/>
    </location>
    <ligand>
        <name>ATP</name>
        <dbReference type="ChEBI" id="CHEBI:30616"/>
    </ligand>
</feature>
<dbReference type="InterPro" id="IPR001611">
    <property type="entry name" value="Leu-rich_rpt"/>
</dbReference>
<evidence type="ECO:0000256" key="14">
    <source>
        <dbReference type="PROSITE-ProRule" id="PRU10141"/>
    </source>
</evidence>
<feature type="domain" description="Protein kinase" evidence="16">
    <location>
        <begin position="502"/>
        <end position="782"/>
    </location>
</feature>
<dbReference type="KEGG" id="ppp:112293760"/>
<dbReference type="EnsemblPlants" id="Pp3c16_17510V3.2">
    <property type="protein sequence ID" value="Pp3c16_17510V3.2"/>
    <property type="gene ID" value="Pp3c16_17510"/>
</dbReference>
<keyword evidence="6" id="KW-0732">Signal</keyword>
<evidence type="ECO:0000256" key="15">
    <source>
        <dbReference type="SAM" id="Phobius"/>
    </source>
</evidence>
<dbReference type="Pfam" id="PF07714">
    <property type="entry name" value="PK_Tyr_Ser-Thr"/>
    <property type="match status" value="1"/>
</dbReference>
<sequence>MDGILMIDPPAQRLRREGVGSQLIFGVHRRALALLLWLYVVALGLLSDSAAAQCDGRNGFTTPKVEVDALITLYQGFGVNNSGFFNWRNGDPCQNKWGGVVCQRFMGLNCNTTISGLQLTNLNIEGTLSSAIQHLANLTFLNIIGNPKLNGRIPSELGNLPELVILDLHSNCFNENIPVLKNLTKLQFLDLSGNQLTGPIPRWLGSLGQIQRLELSNNQLRGFLPFAAPNNNTGLDNLTFAVQMSFSNNYLSGPLDSLASLPRIRFLNGSDNQFNGTFPVNLLNGDGNLTKLVVLDLSNNNISGSLPTVRVQGLQEIYMSNNNLSGILSPSFLESYDLRRLNLDRNNISGSLTLSNTSNLQYMSLVDNNIQDFQFPQSWWTVASQHLAQNISSTNLLSNTFLGQNPYCNDPQTDLMLQICRSNANEILTRVVRNGTNNKMLITIGVIAGFIVLVAAIIALVIIRRLWKRIIVLRDIQREFAKNEVQPNLYSYTELKAATEDFSPNRRLGQGGFGVVYKGVLSDGTELAVKLLNNSNQVLVEFLNEIVTITNVRHKNLVKLKGCCVKGDQRLLVYEYVENKNLAEALWDAPSKGGRDLDWPTRFNIILGVARGLAYLHEEVTPPIIHRDIKAANILLDKSLDPKIGDFGLALLFPALDDDRTHLSVNIAGTKGYLSPEYASFGQVSEKVDVFSFGILVLEIVSGRKNINLRLPAEQRYILEWAWKMYEAETLQDFIDAKLVDKSRVEDIKHVVKLGLACAQYTAARRPTMSSVVSILLGHQPIDNINRESEFSKGQMEAMFATLQTSSLTPVDEDSPLLVGLPTASASGAFIELGKLKPR</sequence>
<protein>
    <recommendedName>
        <fullName evidence="16">Protein kinase domain-containing protein</fullName>
    </recommendedName>
</protein>
<dbReference type="SMART" id="SM00220">
    <property type="entry name" value="S_TKc"/>
    <property type="match status" value="1"/>
</dbReference>
<dbReference type="Gramene" id="Pp3c16_17510V3.1">
    <property type="protein sequence ID" value="Pp3c16_17510V3.1"/>
    <property type="gene ID" value="Pp3c16_17510"/>
</dbReference>
<dbReference type="OrthoDB" id="1925125at2759"/>